<feature type="region of interest" description="Disordered" evidence="1">
    <location>
        <begin position="52"/>
        <end position="72"/>
    </location>
</feature>
<dbReference type="Proteomes" id="UP001190336">
    <property type="component" value="Chromosome"/>
</dbReference>
<evidence type="ECO:0008006" key="4">
    <source>
        <dbReference type="Google" id="ProtNLM"/>
    </source>
</evidence>
<protein>
    <recommendedName>
        <fullName evidence="4">Carbohydrate kinase PfkB domain-containing protein</fullName>
    </recommendedName>
</protein>
<name>A0ABN9NKE2_9MYCO</name>
<keyword evidence="3" id="KW-1185">Reference proteome</keyword>
<dbReference type="RefSeq" id="WP_308474501.1">
    <property type="nucleotide sequence ID" value="NZ_OY726394.1"/>
</dbReference>
<organism evidence="2 3">
    <name type="scientific">[Mycobacterium] kokjensenii</name>
    <dbReference type="NCBI Taxonomy" id="3064287"/>
    <lineage>
        <taxon>Bacteria</taxon>
        <taxon>Bacillati</taxon>
        <taxon>Actinomycetota</taxon>
        <taxon>Actinomycetes</taxon>
        <taxon>Mycobacteriales</taxon>
        <taxon>Mycobacteriaceae</taxon>
        <taxon>Mycolicibacter</taxon>
    </lineage>
</organism>
<sequence length="72" mass="7379">MSSTVSVDLVAIGRNLLAEVRIPQTDAGRGGLDPIVRAAGFGRAVVGGSGSRLNTVRAGPCQPTSTRSHHLN</sequence>
<evidence type="ECO:0000313" key="2">
    <source>
        <dbReference type="EMBL" id="CAJ1506094.1"/>
    </source>
</evidence>
<dbReference type="EMBL" id="OY726394">
    <property type="protein sequence ID" value="CAJ1506094.1"/>
    <property type="molecule type" value="Genomic_DNA"/>
</dbReference>
<evidence type="ECO:0000256" key="1">
    <source>
        <dbReference type="SAM" id="MobiDB-lite"/>
    </source>
</evidence>
<proteinExistence type="predicted"/>
<gene>
    <name evidence="2" type="ORF">MU0083_003859</name>
</gene>
<evidence type="ECO:0000313" key="3">
    <source>
        <dbReference type="Proteomes" id="UP001190336"/>
    </source>
</evidence>
<reference evidence="2 3" key="1">
    <citation type="submission" date="2023-08" db="EMBL/GenBank/DDBJ databases">
        <authorList>
            <person name="Folkvardsen B D."/>
            <person name="Norman A."/>
        </authorList>
    </citation>
    <scope>NUCLEOTIDE SEQUENCE [LARGE SCALE GENOMIC DNA]</scope>
    <source>
        <strain evidence="2 3">Mu0083</strain>
    </source>
</reference>
<accession>A0ABN9NKE2</accession>